<dbReference type="EMBL" id="VEPZ02000472">
    <property type="protein sequence ID" value="KAE8724239.1"/>
    <property type="molecule type" value="Genomic_DNA"/>
</dbReference>
<dbReference type="Proteomes" id="UP000436088">
    <property type="component" value="Unassembled WGS sequence"/>
</dbReference>
<evidence type="ECO:0000313" key="7">
    <source>
        <dbReference type="Proteomes" id="UP000436088"/>
    </source>
</evidence>
<dbReference type="GO" id="GO:0008352">
    <property type="term" value="C:katanin complex"/>
    <property type="evidence" value="ECO:0007669"/>
    <property type="project" value="TreeGrafter"/>
</dbReference>
<evidence type="ECO:0000256" key="1">
    <source>
        <dbReference type="ARBA" id="ARBA00004245"/>
    </source>
</evidence>
<feature type="region of interest" description="Disordered" evidence="4">
    <location>
        <begin position="86"/>
        <end position="191"/>
    </location>
</feature>
<gene>
    <name evidence="6" type="ORF">F3Y22_tig00010533pilonHSYRG00044</name>
</gene>
<organism evidence="6 7">
    <name type="scientific">Hibiscus syriacus</name>
    <name type="common">Rose of Sharon</name>
    <dbReference type="NCBI Taxonomy" id="106335"/>
    <lineage>
        <taxon>Eukaryota</taxon>
        <taxon>Viridiplantae</taxon>
        <taxon>Streptophyta</taxon>
        <taxon>Embryophyta</taxon>
        <taxon>Tracheophyta</taxon>
        <taxon>Spermatophyta</taxon>
        <taxon>Magnoliopsida</taxon>
        <taxon>eudicotyledons</taxon>
        <taxon>Gunneridae</taxon>
        <taxon>Pentapetalae</taxon>
        <taxon>rosids</taxon>
        <taxon>malvids</taxon>
        <taxon>Malvales</taxon>
        <taxon>Malvaceae</taxon>
        <taxon>Malvoideae</taxon>
        <taxon>Hibiscus</taxon>
    </lineage>
</organism>
<evidence type="ECO:0000313" key="6">
    <source>
        <dbReference type="EMBL" id="KAE8724239.1"/>
    </source>
</evidence>
<keyword evidence="2" id="KW-0963">Cytoplasm</keyword>
<dbReference type="InterPro" id="IPR028021">
    <property type="entry name" value="Katanin_C-terminal"/>
</dbReference>
<protein>
    <submittedName>
        <fullName evidence="6">Transducin/WD40 repeat-like superfamily protein isoform 5</fullName>
    </submittedName>
</protein>
<proteinExistence type="predicted"/>
<sequence>MHLHTLTRLVSENGYRTCDENDSNIETVTEKSKEILSPQTPSTQEALNESLNLNEDSNVKFVNGVAVVRGRTRSLVERFERRDLLNSSDDSVTDASGSEGGIPRSPVPRRETTPTSDQKGGTQISKTEPISANDISPVESLISTTESASSSEGGITRSPIPRRETTPTSDRIITGDRISRRESTFTSDRMNARNQISRKETTFASNRIVTVNQISRRESNSASSGSIIGNLISRRESTSASDGIITKNKITQSESTSISDGIVSRNQLSRNDMSRPTGLVTENQISRGGLSAGNDGSVTIIESQIPKGESISANDGKLAESLMQMHDVFLSTLRSRLTKLQVVRHFWEKTDIKGSIGALWKLPDHSVQANVIGVPMEKMEVITLELFSILLPVLIGLLDSKMERHVNVSLEMLLKLVAVFGPMIRSTVSAPRGVGVDLHAEQRFCLSARMMQSVFYAATNDSKTSSTTCKVRWHGSEMCTGIESSP</sequence>
<dbReference type="PANTHER" id="PTHR19845:SF15">
    <property type="entry name" value="KATANIN P80 WD40 REPEAT-CONTAINING SUBUNIT B1 HOMOLOG KTN80.2"/>
    <property type="match status" value="1"/>
</dbReference>
<dbReference type="AlphaFoldDB" id="A0A6A3CAW3"/>
<feature type="compositionally biased region" description="Basic and acidic residues" evidence="4">
    <location>
        <begin position="173"/>
        <end position="183"/>
    </location>
</feature>
<feature type="compositionally biased region" description="Polar residues" evidence="4">
    <location>
        <begin position="113"/>
        <end position="134"/>
    </location>
</feature>
<keyword evidence="7" id="KW-1185">Reference proteome</keyword>
<feature type="compositionally biased region" description="Polar residues" evidence="4">
    <location>
        <begin position="86"/>
        <end position="96"/>
    </location>
</feature>
<evidence type="ECO:0000256" key="4">
    <source>
        <dbReference type="SAM" id="MobiDB-lite"/>
    </source>
</evidence>
<evidence type="ECO:0000256" key="3">
    <source>
        <dbReference type="ARBA" id="ARBA00023212"/>
    </source>
</evidence>
<dbReference type="Pfam" id="PF13925">
    <property type="entry name" value="Katanin_con80"/>
    <property type="match status" value="1"/>
</dbReference>
<name>A0A6A3CAW3_HIBSY</name>
<dbReference type="GO" id="GO:0008017">
    <property type="term" value="F:microtubule binding"/>
    <property type="evidence" value="ECO:0007669"/>
    <property type="project" value="InterPro"/>
</dbReference>
<evidence type="ECO:0000256" key="2">
    <source>
        <dbReference type="ARBA" id="ARBA00022490"/>
    </source>
</evidence>
<reference evidence="6" key="1">
    <citation type="submission" date="2019-09" db="EMBL/GenBank/DDBJ databases">
        <title>Draft genome information of white flower Hibiscus syriacus.</title>
        <authorList>
            <person name="Kim Y.-M."/>
        </authorList>
    </citation>
    <scope>NUCLEOTIDE SEQUENCE [LARGE SCALE GENOMIC DNA]</scope>
    <source>
        <strain evidence="6">YM2019G1</strain>
    </source>
</reference>
<evidence type="ECO:0000259" key="5">
    <source>
        <dbReference type="Pfam" id="PF13925"/>
    </source>
</evidence>
<comment type="caution">
    <text evidence="6">The sequence shown here is derived from an EMBL/GenBank/DDBJ whole genome shotgun (WGS) entry which is preliminary data.</text>
</comment>
<dbReference type="GO" id="GO:0007019">
    <property type="term" value="P:microtubule depolymerization"/>
    <property type="evidence" value="ECO:0007669"/>
    <property type="project" value="TreeGrafter"/>
</dbReference>
<feature type="compositionally biased region" description="Low complexity" evidence="4">
    <location>
        <begin position="139"/>
        <end position="156"/>
    </location>
</feature>
<accession>A0A6A3CAW3</accession>
<keyword evidence="3" id="KW-0206">Cytoskeleton</keyword>
<comment type="subcellular location">
    <subcellularLocation>
        <location evidence="1">Cytoplasm</location>
        <location evidence="1">Cytoskeleton</location>
    </subcellularLocation>
</comment>
<feature type="domain" description="Katanin p80 subunit C-terminal" evidence="5">
    <location>
        <begin position="325"/>
        <end position="444"/>
    </location>
</feature>
<dbReference type="PANTHER" id="PTHR19845">
    <property type="entry name" value="KATANIN P80 SUBUNIT"/>
    <property type="match status" value="1"/>
</dbReference>